<keyword evidence="2" id="KW-0472">Membrane</keyword>
<keyword evidence="2" id="KW-1133">Transmembrane helix</keyword>
<sequence>MSDKKHIDRLFQESFKDFEATPSDAVWQNIETKLNQKKKKRHIIPIWWRYAGVAALLILLLTIDVNYLNNTDDTQQNQVVETENNTDEKTNINGNKPLDNADKIESIITDNNKSGETLNKSSETKLEARTNKITPSKESSIAENSSSKNKNESKTNLSSDKILNTNNNQLNQKNSSNNAFANQSEEKNSVIKLPNNPKSNHVIGASNEEKNNSSIKNETPLINKEKGKELINNTSKNTIIAELEKETPENVVDNKIQENALTIEEALDKNKDIIEETNQNRWSIAPNAAPVYFNTLGEGSSLDPQFNSNSKSGELNMSYGISASYAINNKLKVRSGINKVNLGYNTNDVIVFQSPGLSTNTSALQNVNGGRGSVSLISAESLNSDSPESLASSNSSINQALGYIEIPLEIQYTLSDKKLGINVIGGFSSFFLNNNEIFSEAENGNRTFLGEANNINTISYSANFGLGLNYQVSKKIDLNLEPIFKYQINTFKNTSGDFTPFFIGVYTGFAIKF</sequence>
<protein>
    <recommendedName>
        <fullName evidence="5">Outer membrane protein beta-barrel domain-containing protein</fullName>
    </recommendedName>
</protein>
<reference evidence="4" key="1">
    <citation type="journal article" date="2019" name="Int. J. Syst. Evol. Microbiol.">
        <title>The Global Catalogue of Microorganisms (GCM) 10K type strain sequencing project: providing services to taxonomists for standard genome sequencing and annotation.</title>
        <authorList>
            <consortium name="The Broad Institute Genomics Platform"/>
            <consortium name="The Broad Institute Genome Sequencing Center for Infectious Disease"/>
            <person name="Wu L."/>
            <person name="Ma J."/>
        </authorList>
    </citation>
    <scope>NUCLEOTIDE SEQUENCE [LARGE SCALE GENOMIC DNA]</scope>
    <source>
        <strain evidence="4">JCM 18285</strain>
    </source>
</reference>
<feature type="region of interest" description="Disordered" evidence="1">
    <location>
        <begin position="108"/>
        <end position="214"/>
    </location>
</feature>
<dbReference type="RefSeq" id="WP_345190737.1">
    <property type="nucleotide sequence ID" value="NZ_BAABJJ010000012.1"/>
</dbReference>
<organism evidence="3 4">
    <name type="scientific">Algibacter agarivorans</name>
    <dbReference type="NCBI Taxonomy" id="1109741"/>
    <lineage>
        <taxon>Bacteria</taxon>
        <taxon>Pseudomonadati</taxon>
        <taxon>Bacteroidota</taxon>
        <taxon>Flavobacteriia</taxon>
        <taxon>Flavobacteriales</taxon>
        <taxon>Flavobacteriaceae</taxon>
        <taxon>Algibacter</taxon>
    </lineage>
</organism>
<feature type="transmembrane region" description="Helical" evidence="2">
    <location>
        <begin position="47"/>
        <end position="68"/>
    </location>
</feature>
<feature type="compositionally biased region" description="Polar residues" evidence="1">
    <location>
        <begin position="108"/>
        <end position="121"/>
    </location>
</feature>
<dbReference type="EMBL" id="BAABJJ010000012">
    <property type="protein sequence ID" value="GAA4940391.1"/>
    <property type="molecule type" value="Genomic_DNA"/>
</dbReference>
<evidence type="ECO:0000313" key="4">
    <source>
        <dbReference type="Proteomes" id="UP001501302"/>
    </source>
</evidence>
<evidence type="ECO:0008006" key="5">
    <source>
        <dbReference type="Google" id="ProtNLM"/>
    </source>
</evidence>
<comment type="caution">
    <text evidence="3">The sequence shown here is derived from an EMBL/GenBank/DDBJ whole genome shotgun (WGS) entry which is preliminary data.</text>
</comment>
<evidence type="ECO:0000313" key="3">
    <source>
        <dbReference type="EMBL" id="GAA4940391.1"/>
    </source>
</evidence>
<name>A0ABP9GEJ6_9FLAO</name>
<gene>
    <name evidence="3" type="ORF">GCM10023314_11510</name>
</gene>
<evidence type="ECO:0000256" key="2">
    <source>
        <dbReference type="SAM" id="Phobius"/>
    </source>
</evidence>
<dbReference type="Proteomes" id="UP001501302">
    <property type="component" value="Unassembled WGS sequence"/>
</dbReference>
<proteinExistence type="predicted"/>
<keyword evidence="4" id="KW-1185">Reference proteome</keyword>
<feature type="compositionally biased region" description="Low complexity" evidence="1">
    <location>
        <begin position="136"/>
        <end position="178"/>
    </location>
</feature>
<evidence type="ECO:0000256" key="1">
    <source>
        <dbReference type="SAM" id="MobiDB-lite"/>
    </source>
</evidence>
<accession>A0ABP9GEJ6</accession>
<keyword evidence="2" id="KW-0812">Transmembrane</keyword>